<keyword evidence="2" id="KW-1185">Reference proteome</keyword>
<organism evidence="1 2">
    <name type="scientific">Calderihabitans maritimus</name>
    <dbReference type="NCBI Taxonomy" id="1246530"/>
    <lineage>
        <taxon>Bacteria</taxon>
        <taxon>Bacillati</taxon>
        <taxon>Bacillota</taxon>
        <taxon>Clostridia</taxon>
        <taxon>Neomoorellales</taxon>
        <taxon>Calderihabitantaceae</taxon>
        <taxon>Calderihabitans</taxon>
    </lineage>
</organism>
<proteinExistence type="predicted"/>
<sequence length="39" mass="4540">MNITVEQIDIMKCNSQTKMTIRERHFPTGTVLLTGFKEK</sequence>
<dbReference type="Proteomes" id="UP000197032">
    <property type="component" value="Unassembled WGS sequence"/>
</dbReference>
<reference evidence="2" key="1">
    <citation type="journal article" date="2017" name="Appl. Environ. Microbiol.">
        <title>Genomic Analysis of Calderihabitans maritimus KKC1, a Thermophilic, Hydrogenogenic, Carboxydotrophic Bacterium Isolated from Marine Sediment.</title>
        <authorList>
            <person name="Omae K."/>
            <person name="Yoneda Y."/>
            <person name="Fukuyama Y."/>
            <person name="Yoshida T."/>
            <person name="Sako Y."/>
        </authorList>
    </citation>
    <scope>NUCLEOTIDE SEQUENCE [LARGE SCALE GENOMIC DNA]</scope>
    <source>
        <strain evidence="2">KKC1</strain>
    </source>
</reference>
<evidence type="ECO:0000313" key="2">
    <source>
        <dbReference type="Proteomes" id="UP000197032"/>
    </source>
</evidence>
<comment type="caution">
    <text evidence="1">The sequence shown here is derived from an EMBL/GenBank/DDBJ whole genome shotgun (WGS) entry which is preliminary data.</text>
</comment>
<dbReference type="AlphaFoldDB" id="A0A1Z5HTY0"/>
<evidence type="ECO:0000313" key="1">
    <source>
        <dbReference type="EMBL" id="GAW92982.1"/>
    </source>
</evidence>
<gene>
    <name evidence="1" type="ORF">KKC1_21270</name>
</gene>
<accession>A0A1Z5HTY0</accession>
<dbReference type="EMBL" id="BDGJ01000111">
    <property type="protein sequence ID" value="GAW92982.1"/>
    <property type="molecule type" value="Genomic_DNA"/>
</dbReference>
<protein>
    <submittedName>
        <fullName evidence="1">Uncharacterized protein</fullName>
    </submittedName>
</protein>
<name>A0A1Z5HTY0_9FIRM</name>